<dbReference type="Proteomes" id="UP000799755">
    <property type="component" value="Unassembled WGS sequence"/>
</dbReference>
<accession>A0ACB6QAF6</accession>
<evidence type="ECO:0000313" key="2">
    <source>
        <dbReference type="Proteomes" id="UP000799755"/>
    </source>
</evidence>
<sequence>MFGATSRVPAFASCNMGEFPEGERSFAWVSEWNRFCSIEICTYRTSSSFLSGGATILTLCCKFQQPRSTIATGSALKHFLGCMCLFSNRPEMALIPEQKGQIEENLRGILEIQELTPGVSRFWKGKLKLNTHVLKRTKTKAANIDEKHLPCIARSKSRRDSVPQVLDNMQAGGFEEYKLLERVWCSNEGQLSSDNELT</sequence>
<protein>
    <submittedName>
        <fullName evidence="1">Uncharacterized protein</fullName>
    </submittedName>
</protein>
<organism evidence="1 2">
    <name type="scientific">Lindgomyces ingoldianus</name>
    <dbReference type="NCBI Taxonomy" id="673940"/>
    <lineage>
        <taxon>Eukaryota</taxon>
        <taxon>Fungi</taxon>
        <taxon>Dikarya</taxon>
        <taxon>Ascomycota</taxon>
        <taxon>Pezizomycotina</taxon>
        <taxon>Dothideomycetes</taxon>
        <taxon>Pleosporomycetidae</taxon>
        <taxon>Pleosporales</taxon>
        <taxon>Lindgomycetaceae</taxon>
        <taxon>Lindgomyces</taxon>
    </lineage>
</organism>
<proteinExistence type="predicted"/>
<keyword evidence="2" id="KW-1185">Reference proteome</keyword>
<gene>
    <name evidence="1" type="ORF">BDR25DRAFT_362904</name>
</gene>
<dbReference type="EMBL" id="MU003551">
    <property type="protein sequence ID" value="KAF2463362.1"/>
    <property type="molecule type" value="Genomic_DNA"/>
</dbReference>
<name>A0ACB6QAF6_9PLEO</name>
<evidence type="ECO:0000313" key="1">
    <source>
        <dbReference type="EMBL" id="KAF2463362.1"/>
    </source>
</evidence>
<reference evidence="1" key="1">
    <citation type="journal article" date="2020" name="Stud. Mycol.">
        <title>101 Dothideomycetes genomes: a test case for predicting lifestyles and emergence of pathogens.</title>
        <authorList>
            <person name="Haridas S."/>
            <person name="Albert R."/>
            <person name="Binder M."/>
            <person name="Bloem J."/>
            <person name="Labutti K."/>
            <person name="Salamov A."/>
            <person name="Andreopoulos B."/>
            <person name="Baker S."/>
            <person name="Barry K."/>
            <person name="Bills G."/>
            <person name="Bluhm B."/>
            <person name="Cannon C."/>
            <person name="Castanera R."/>
            <person name="Culley D."/>
            <person name="Daum C."/>
            <person name="Ezra D."/>
            <person name="Gonzalez J."/>
            <person name="Henrissat B."/>
            <person name="Kuo A."/>
            <person name="Liang C."/>
            <person name="Lipzen A."/>
            <person name="Lutzoni F."/>
            <person name="Magnuson J."/>
            <person name="Mondo S."/>
            <person name="Nolan M."/>
            <person name="Ohm R."/>
            <person name="Pangilinan J."/>
            <person name="Park H.-J."/>
            <person name="Ramirez L."/>
            <person name="Alfaro M."/>
            <person name="Sun H."/>
            <person name="Tritt A."/>
            <person name="Yoshinaga Y."/>
            <person name="Zwiers L.-H."/>
            <person name="Turgeon B."/>
            <person name="Goodwin S."/>
            <person name="Spatafora J."/>
            <person name="Crous P."/>
            <person name="Grigoriev I."/>
        </authorList>
    </citation>
    <scope>NUCLEOTIDE SEQUENCE</scope>
    <source>
        <strain evidence="1">ATCC 200398</strain>
    </source>
</reference>
<comment type="caution">
    <text evidence="1">The sequence shown here is derived from an EMBL/GenBank/DDBJ whole genome shotgun (WGS) entry which is preliminary data.</text>
</comment>